<dbReference type="Proteomes" id="UP001363151">
    <property type="component" value="Unassembled WGS sequence"/>
</dbReference>
<dbReference type="InterPro" id="IPR020084">
    <property type="entry name" value="NUDIX_hydrolase_CS"/>
</dbReference>
<evidence type="ECO:0000256" key="2">
    <source>
        <dbReference type="RuleBase" id="RU003476"/>
    </source>
</evidence>
<dbReference type="CDD" id="cd04678">
    <property type="entry name" value="NUDIX_MTH2_Nudt15"/>
    <property type="match status" value="1"/>
</dbReference>
<evidence type="ECO:0000259" key="3">
    <source>
        <dbReference type="PROSITE" id="PS51462"/>
    </source>
</evidence>
<dbReference type="InterPro" id="IPR020476">
    <property type="entry name" value="Nudix_hydrolase"/>
</dbReference>
<comment type="caution">
    <text evidence="4">The sequence shown here is derived from an EMBL/GenBank/DDBJ whole genome shotgun (WGS) entry which is preliminary data.</text>
</comment>
<dbReference type="PANTHER" id="PTHR16099:SF5">
    <property type="entry name" value="NUCLEOTIDE TRIPHOSPHATE DIPHOSPHATASE NUDT15"/>
    <property type="match status" value="1"/>
</dbReference>
<dbReference type="PROSITE" id="PS00893">
    <property type="entry name" value="NUDIX_BOX"/>
    <property type="match status" value="1"/>
</dbReference>
<accession>A0ABR1FIQ8</accession>
<evidence type="ECO:0000313" key="5">
    <source>
        <dbReference type="Proteomes" id="UP001363151"/>
    </source>
</evidence>
<name>A0ABR1FIQ8_AURAN</name>
<comment type="similarity">
    <text evidence="2">Belongs to the Nudix hydrolase family.</text>
</comment>
<organism evidence="4 5">
    <name type="scientific">Aureococcus anophagefferens</name>
    <name type="common">Harmful bloom alga</name>
    <dbReference type="NCBI Taxonomy" id="44056"/>
    <lineage>
        <taxon>Eukaryota</taxon>
        <taxon>Sar</taxon>
        <taxon>Stramenopiles</taxon>
        <taxon>Ochrophyta</taxon>
        <taxon>Pelagophyceae</taxon>
        <taxon>Pelagomonadales</taxon>
        <taxon>Pelagomonadaceae</taxon>
        <taxon>Aureococcus</taxon>
    </lineage>
</organism>
<keyword evidence="5" id="KW-1185">Reference proteome</keyword>
<dbReference type="SUPFAM" id="SSF55811">
    <property type="entry name" value="Nudix"/>
    <property type="match status" value="1"/>
</dbReference>
<dbReference type="PRINTS" id="PR00502">
    <property type="entry name" value="NUDIXFAMILY"/>
</dbReference>
<protein>
    <submittedName>
        <fullName evidence="4">Dihydroneopterin triphosphate pyrophosphohydrolase</fullName>
    </submittedName>
</protein>
<dbReference type="PANTHER" id="PTHR16099">
    <property type="entry name" value="8-OXO-DGTP DIPHOSPHATES NUDT15"/>
    <property type="match status" value="1"/>
</dbReference>
<feature type="non-terminal residue" evidence="4">
    <location>
        <position position="1"/>
    </location>
</feature>
<dbReference type="PROSITE" id="PS51462">
    <property type="entry name" value="NUDIX"/>
    <property type="match status" value="1"/>
</dbReference>
<feature type="domain" description="Nudix hydrolase" evidence="3">
    <location>
        <begin position="1"/>
        <end position="132"/>
    </location>
</feature>
<evidence type="ECO:0000313" key="4">
    <source>
        <dbReference type="EMBL" id="KAK7231515.1"/>
    </source>
</evidence>
<proteinExistence type="inferred from homology"/>
<keyword evidence="1 2" id="KW-0378">Hydrolase</keyword>
<dbReference type="Gene3D" id="3.90.79.10">
    <property type="entry name" value="Nucleoside Triphosphate Pyrophosphohydrolase"/>
    <property type="match status" value="1"/>
</dbReference>
<sequence>GVLVVSGGGDKVLLGRRKGAHGAGTWALPGGWLEKGESFEACALRELEEETGLVDVAGPPAAAPFVSNNVARMDGVHSVTVFVRVDVAGEPDAEVREPHKCHEWAWHAIGDALPEPVFPPLASLAASPYWASLKPAP</sequence>
<gene>
    <name evidence="4" type="primary">nudt15</name>
    <name evidence="4" type="ORF">SO694_0039704</name>
</gene>
<dbReference type="InterPro" id="IPR000086">
    <property type="entry name" value="NUDIX_hydrolase_dom"/>
</dbReference>
<dbReference type="EMBL" id="JBBJCI010000400">
    <property type="protein sequence ID" value="KAK7231515.1"/>
    <property type="molecule type" value="Genomic_DNA"/>
</dbReference>
<dbReference type="InterPro" id="IPR015797">
    <property type="entry name" value="NUDIX_hydrolase-like_dom_sf"/>
</dbReference>
<reference evidence="4 5" key="1">
    <citation type="submission" date="2024-03" db="EMBL/GenBank/DDBJ databases">
        <title>Aureococcus anophagefferens CCMP1851 and Kratosvirus quantuckense: Draft genome of a second virus-susceptible host strain in the model system.</title>
        <authorList>
            <person name="Chase E."/>
            <person name="Truchon A.R."/>
            <person name="Schepens W."/>
            <person name="Wilhelm S.W."/>
        </authorList>
    </citation>
    <scope>NUCLEOTIDE SEQUENCE [LARGE SCALE GENOMIC DNA]</scope>
    <source>
        <strain evidence="4 5">CCMP1851</strain>
    </source>
</reference>
<evidence type="ECO:0000256" key="1">
    <source>
        <dbReference type="ARBA" id="ARBA00022801"/>
    </source>
</evidence>
<dbReference type="Pfam" id="PF00293">
    <property type="entry name" value="NUDIX"/>
    <property type="match status" value="1"/>
</dbReference>